<proteinExistence type="predicted"/>
<keyword evidence="3" id="KW-1185">Reference proteome</keyword>
<keyword evidence="1" id="KW-0175">Coiled coil</keyword>
<accession>A0A918D264</accession>
<organism evidence="2 3">
    <name type="scientific">Oceanobacillus indicireducens</name>
    <dbReference type="NCBI Taxonomy" id="1004261"/>
    <lineage>
        <taxon>Bacteria</taxon>
        <taxon>Bacillati</taxon>
        <taxon>Bacillota</taxon>
        <taxon>Bacilli</taxon>
        <taxon>Bacillales</taxon>
        <taxon>Bacillaceae</taxon>
        <taxon>Oceanobacillus</taxon>
    </lineage>
</organism>
<dbReference type="RefSeq" id="WP_188857663.1">
    <property type="nucleotide sequence ID" value="NZ_BMOS01000016.1"/>
</dbReference>
<comment type="caution">
    <text evidence="2">The sequence shown here is derived from an EMBL/GenBank/DDBJ whole genome shotgun (WGS) entry which is preliminary data.</text>
</comment>
<gene>
    <name evidence="2" type="ORF">GCM10007971_23710</name>
</gene>
<dbReference type="EMBL" id="BMOS01000016">
    <property type="protein sequence ID" value="GGN60040.1"/>
    <property type="molecule type" value="Genomic_DNA"/>
</dbReference>
<name>A0A918D264_9BACI</name>
<evidence type="ECO:0000256" key="1">
    <source>
        <dbReference type="SAM" id="Coils"/>
    </source>
</evidence>
<evidence type="ECO:0000313" key="2">
    <source>
        <dbReference type="EMBL" id="GGN60040.1"/>
    </source>
</evidence>
<dbReference type="Proteomes" id="UP000624041">
    <property type="component" value="Unassembled WGS sequence"/>
</dbReference>
<reference evidence="2" key="2">
    <citation type="submission" date="2020-09" db="EMBL/GenBank/DDBJ databases">
        <authorList>
            <person name="Sun Q."/>
            <person name="Ohkuma M."/>
        </authorList>
    </citation>
    <scope>NUCLEOTIDE SEQUENCE</scope>
    <source>
        <strain evidence="2">JCM 17251</strain>
    </source>
</reference>
<evidence type="ECO:0000313" key="3">
    <source>
        <dbReference type="Proteomes" id="UP000624041"/>
    </source>
</evidence>
<protein>
    <submittedName>
        <fullName evidence="2">Uncharacterized protein</fullName>
    </submittedName>
</protein>
<reference evidence="2" key="1">
    <citation type="journal article" date="2014" name="Int. J. Syst. Evol. Microbiol.">
        <title>Complete genome sequence of Corynebacterium casei LMG S-19264T (=DSM 44701T), isolated from a smear-ripened cheese.</title>
        <authorList>
            <consortium name="US DOE Joint Genome Institute (JGI-PGF)"/>
            <person name="Walter F."/>
            <person name="Albersmeier A."/>
            <person name="Kalinowski J."/>
            <person name="Ruckert C."/>
        </authorList>
    </citation>
    <scope>NUCLEOTIDE SEQUENCE</scope>
    <source>
        <strain evidence="2">JCM 17251</strain>
    </source>
</reference>
<dbReference type="AlphaFoldDB" id="A0A918D264"/>
<sequence length="291" mass="34202">MSETLDEYIQTKTSFITDIEEVVDILYDMGSVFLYDTSAISSHELVFQQINDLTFHKYTQGFPILLTDTIAKEMRLVEDVEHRYLTYLSHFDKVLYIKEENLIDLLKTDYELGSARSKFLIASERAFRSIQRLKEQVKAAKQRFSQSEKIIYQAFDSFFQESTNANRGELSLLWVAAIIEQLPGKTTVSFVGMDHDLYDFVERSYFSTTNFSPFSNDIVLLSNDTLLQSCYRINVDKEALAKLIPIFRKPDRKTRYFRKINKVLNLNQQKEKMDNREFEQLVINDEIEILY</sequence>
<feature type="coiled-coil region" evidence="1">
    <location>
        <begin position="123"/>
        <end position="150"/>
    </location>
</feature>